<protein>
    <submittedName>
        <fullName evidence="3">AMP-dependent synthetase and ligase</fullName>
    </submittedName>
</protein>
<dbReference type="GO" id="GO:0006633">
    <property type="term" value="P:fatty acid biosynthetic process"/>
    <property type="evidence" value="ECO:0007669"/>
    <property type="project" value="TreeGrafter"/>
</dbReference>
<dbReference type="InterPro" id="IPR000873">
    <property type="entry name" value="AMP-dep_synth/lig_dom"/>
</dbReference>
<feature type="domain" description="AMP-dependent synthetase/ligase" evidence="2">
    <location>
        <begin position="15"/>
        <end position="405"/>
    </location>
</feature>
<dbReference type="InterPro" id="IPR045851">
    <property type="entry name" value="AMP-bd_C_sf"/>
</dbReference>
<dbReference type="PANTHER" id="PTHR22754:SF32">
    <property type="entry name" value="DISCO-INTERACTING PROTEIN 2"/>
    <property type="match status" value="1"/>
</dbReference>
<gene>
    <name evidence="3" type="ORF">XD73_0209</name>
</gene>
<sequence length="557" mass="62667">MLDHYKEDAEFPVIIFQSAGKPDIPITYKELVEKSYCYAEKYFNDGIRPGDVIVLVLQHSLDLIYSYFGAILAGAVPSMMPFLTEKLIPEKYQNDFQSLLTIIHPKAIVTYREFKNEVFDHFDTASQVKHIILSDDIVFVKKKIPAEIPGIFCDDESVALLQHSSGTTGLQKGVALSHRAVFNQLDGYIKAIKLDPDKDVIVSWLPLYHDMGLIACFLMPVLYRTQVVMMSPFEWVRAPYRLLTAISDYKGTICWLPNFAFNFCAKKVRDSQLEDVNLSSMRALINCSEPMRDSSHQVFAERYVHYGFNVDAFATSYGMAENVFSATQGGIDSPIVKDIINRDIFQTEKKAVPATLDEPSIEMLSTGKAVGSVQIAILDEKDNTLSDREIGEVIIKSNCLFNGYYNRPDLTEKCFINGWFRTGDYGYMADGELYITGRKKDLIIVGGKNIYPQDLEALAMDVPGVHPGRAVAFGIFDEDSGTEEVVLIAEVDVDSEEEKSTISRAIKEKVTRNSAISLRHVMLVDEKWLIKTSSGKMARAANKERYIRLTTNSKTSI</sequence>
<comment type="similarity">
    <text evidence="1">Belongs to the ATP-dependent AMP-binding enzyme family.</text>
</comment>
<reference evidence="3 4" key="1">
    <citation type="journal article" date="2015" name="MBio">
        <title>Genome-Resolved Metagenomic Analysis Reveals Roles for Candidate Phyla and Other Microbial Community Members in Biogeochemical Transformations in Oil Reservoirs.</title>
        <authorList>
            <person name="Hu P."/>
            <person name="Tom L."/>
            <person name="Singh A."/>
            <person name="Thomas B.C."/>
            <person name="Baker B.J."/>
            <person name="Piceno Y.M."/>
            <person name="Andersen G.L."/>
            <person name="Banfield J.F."/>
        </authorList>
    </citation>
    <scope>NUCLEOTIDE SEQUENCE [LARGE SCALE GENOMIC DNA]</scope>
    <source>
        <strain evidence="3">46_16</strain>
    </source>
</reference>
<dbReference type="GO" id="GO:0005886">
    <property type="term" value="C:plasma membrane"/>
    <property type="evidence" value="ECO:0007669"/>
    <property type="project" value="TreeGrafter"/>
</dbReference>
<evidence type="ECO:0000256" key="1">
    <source>
        <dbReference type="ARBA" id="ARBA00006432"/>
    </source>
</evidence>
<dbReference type="InterPro" id="IPR042099">
    <property type="entry name" value="ANL_N_sf"/>
</dbReference>
<dbReference type="GO" id="GO:0016874">
    <property type="term" value="F:ligase activity"/>
    <property type="evidence" value="ECO:0007669"/>
    <property type="project" value="UniProtKB-KW"/>
</dbReference>
<comment type="caution">
    <text evidence="3">The sequence shown here is derived from an EMBL/GenBank/DDBJ whole genome shotgun (WGS) entry which is preliminary data.</text>
</comment>
<organism evidence="3 4">
    <name type="scientific">Anaerolinea thermophila</name>
    <dbReference type="NCBI Taxonomy" id="167964"/>
    <lineage>
        <taxon>Bacteria</taxon>
        <taxon>Bacillati</taxon>
        <taxon>Chloroflexota</taxon>
        <taxon>Anaerolineae</taxon>
        <taxon>Anaerolineales</taxon>
        <taxon>Anaerolineaceae</taxon>
        <taxon>Anaerolinea</taxon>
    </lineage>
</organism>
<dbReference type="Pfam" id="PF00501">
    <property type="entry name" value="AMP-binding"/>
    <property type="match status" value="1"/>
</dbReference>
<name>A0A124FN58_9CHLR</name>
<dbReference type="PATRIC" id="fig|167964.4.peg.1006"/>
<dbReference type="GO" id="GO:0070566">
    <property type="term" value="F:adenylyltransferase activity"/>
    <property type="evidence" value="ECO:0007669"/>
    <property type="project" value="TreeGrafter"/>
</dbReference>
<dbReference type="SUPFAM" id="SSF56801">
    <property type="entry name" value="Acetyl-CoA synthetase-like"/>
    <property type="match status" value="1"/>
</dbReference>
<dbReference type="EMBL" id="LGFU01000004">
    <property type="protein sequence ID" value="KUK46888.1"/>
    <property type="molecule type" value="Genomic_DNA"/>
</dbReference>
<accession>A0A124FN58</accession>
<keyword evidence="3" id="KW-0436">Ligase</keyword>
<evidence type="ECO:0000313" key="4">
    <source>
        <dbReference type="Proteomes" id="UP000064249"/>
    </source>
</evidence>
<evidence type="ECO:0000313" key="3">
    <source>
        <dbReference type="EMBL" id="KUK46888.1"/>
    </source>
</evidence>
<dbReference type="Gene3D" id="3.40.50.12780">
    <property type="entry name" value="N-terminal domain of ligase-like"/>
    <property type="match status" value="1"/>
</dbReference>
<dbReference type="PANTHER" id="PTHR22754">
    <property type="entry name" value="DISCO-INTERACTING PROTEIN 2 DIP2 -RELATED"/>
    <property type="match status" value="1"/>
</dbReference>
<evidence type="ECO:0000259" key="2">
    <source>
        <dbReference type="Pfam" id="PF00501"/>
    </source>
</evidence>
<dbReference type="Gene3D" id="3.30.300.30">
    <property type="match status" value="1"/>
</dbReference>
<dbReference type="Proteomes" id="UP000064249">
    <property type="component" value="Unassembled WGS sequence"/>
</dbReference>
<dbReference type="AlphaFoldDB" id="A0A124FN58"/>
<proteinExistence type="inferred from homology"/>